<dbReference type="GO" id="GO:0005975">
    <property type="term" value="P:carbohydrate metabolic process"/>
    <property type="evidence" value="ECO:0007669"/>
    <property type="project" value="InterPro"/>
</dbReference>
<sequence>MRVLFLWHMHQPAYFVNENGGRIYYLPWVIQHALREYYEMPYILSKFNDVKVTFNLVPVLVEQLMDYAEGRAECKFTNLALKPADSLTEEEIKFILFHFFNVSEKTRIRVYPRFYYLLRKRGKPYEIESRWKYFTLQDLRDLKFYWLFSAISPLIIESNPILRDLREKEHKYTDEDVKILYDEMLPLIKRTVELYKELYESGQIEISTTPYYHPILPVIYDSRNAEISNPYTRRPDFSFSEPENAKKHIAKAIQFMKEKLNVEVRGMWPAEGSVSMDTVQIYREHGIKWIATDEEILFKSLKAYDREKIYRVYSVNGLKIFFRDRTLSDKIGFEYTQRGEVESALDLFERLRDLSKIENRVVSIILDGENPWDNYPNGGHKFLETLYGLLNKCTRIKTATFSEVAEENAEPLYYLHPGSWIRGDFTTWVGHEEKNRAWKYLKQVKSILKGHLNPQAEEELMCAEGSDWFWWYGDDNFTLYYREFDELFRKHLKRALELANLEVPGFLDEPIKKEMQSVTPSVVAVAYVNPKIDGVVENYYEYLGAGEFDVSTFSTGQMAVKSYFLEKIVYGFNEEKLFLMLKPQPGRIIERVNLYFEGGRDVILDLKTKTSNHDNVEFAWKKVLEVAIPLSVTAGADEVKFYLIIKGEQVSERYPRVGSFKIKKLQKDEIDVMW</sequence>
<comment type="similarity">
    <text evidence="1 3">Belongs to the glycosyl hydrolase 57 family.</text>
</comment>
<proteinExistence type="inferred from homology"/>
<dbReference type="InterPro" id="IPR011330">
    <property type="entry name" value="Glyco_hydro/deAcase_b/a-brl"/>
</dbReference>
<evidence type="ECO:0000256" key="3">
    <source>
        <dbReference type="RuleBase" id="RU361196"/>
    </source>
</evidence>
<evidence type="ECO:0000313" key="5">
    <source>
        <dbReference type="EMBL" id="HGL18103.1"/>
    </source>
</evidence>
<gene>
    <name evidence="5" type="ORF">ENU66_07235</name>
</gene>
<dbReference type="EMBL" id="DTDJ01000046">
    <property type="protein sequence ID" value="HGL18103.1"/>
    <property type="molecule type" value="Genomic_DNA"/>
</dbReference>
<dbReference type="AlphaFoldDB" id="A0A7V4E4Y1"/>
<dbReference type="GO" id="GO:0003824">
    <property type="term" value="F:catalytic activity"/>
    <property type="evidence" value="ECO:0007669"/>
    <property type="project" value="InterPro"/>
</dbReference>
<organism evidence="5">
    <name type="scientific">candidate division WOR-3 bacterium</name>
    <dbReference type="NCBI Taxonomy" id="2052148"/>
    <lineage>
        <taxon>Bacteria</taxon>
        <taxon>Bacteria division WOR-3</taxon>
    </lineage>
</organism>
<keyword evidence="2 3" id="KW-0119">Carbohydrate metabolism</keyword>
<accession>A0A7V4E4Y1</accession>
<dbReference type="InterPro" id="IPR052046">
    <property type="entry name" value="GH57_Enzymes"/>
</dbReference>
<protein>
    <recommendedName>
        <fullName evidence="4">Glycoside hydrolase family 57 N-terminal domain-containing protein</fullName>
    </recommendedName>
</protein>
<reference evidence="5" key="1">
    <citation type="journal article" date="2020" name="mSystems">
        <title>Genome- and Community-Level Interaction Insights into Carbon Utilization and Element Cycling Functions of Hydrothermarchaeota in Hydrothermal Sediment.</title>
        <authorList>
            <person name="Zhou Z."/>
            <person name="Liu Y."/>
            <person name="Xu W."/>
            <person name="Pan J."/>
            <person name="Luo Z.H."/>
            <person name="Li M."/>
        </authorList>
    </citation>
    <scope>NUCLEOTIDE SEQUENCE [LARGE SCALE GENOMIC DNA]</scope>
    <source>
        <strain evidence="5">SpSt-69</strain>
    </source>
</reference>
<dbReference type="PANTHER" id="PTHR36306:SF1">
    <property type="entry name" value="ALPHA-AMYLASE-RELATED"/>
    <property type="match status" value="1"/>
</dbReference>
<dbReference type="PANTHER" id="PTHR36306">
    <property type="entry name" value="ALPHA-AMYLASE-RELATED-RELATED"/>
    <property type="match status" value="1"/>
</dbReference>
<dbReference type="Pfam" id="PF03065">
    <property type="entry name" value="Glyco_hydro_57"/>
    <property type="match status" value="1"/>
</dbReference>
<dbReference type="InterPro" id="IPR027291">
    <property type="entry name" value="Glyco_hydro_38_N_sf"/>
</dbReference>
<comment type="caution">
    <text evidence="5">The sequence shown here is derived from an EMBL/GenBank/DDBJ whole genome shotgun (WGS) entry which is preliminary data.</text>
</comment>
<evidence type="ECO:0000256" key="1">
    <source>
        <dbReference type="ARBA" id="ARBA00006821"/>
    </source>
</evidence>
<dbReference type="Gene3D" id="3.20.110.10">
    <property type="entry name" value="Glycoside hydrolase 38, N terminal domain"/>
    <property type="match status" value="1"/>
</dbReference>
<name>A0A7V4E4Y1_UNCW3</name>
<evidence type="ECO:0000256" key="2">
    <source>
        <dbReference type="ARBA" id="ARBA00023277"/>
    </source>
</evidence>
<dbReference type="SUPFAM" id="SSF88713">
    <property type="entry name" value="Glycoside hydrolase/deacetylase"/>
    <property type="match status" value="1"/>
</dbReference>
<evidence type="ECO:0000259" key="4">
    <source>
        <dbReference type="Pfam" id="PF03065"/>
    </source>
</evidence>
<dbReference type="CDD" id="cd10796">
    <property type="entry name" value="GH57N_APU"/>
    <property type="match status" value="1"/>
</dbReference>
<dbReference type="InterPro" id="IPR004300">
    <property type="entry name" value="Glyco_hydro_57_N"/>
</dbReference>
<feature type="domain" description="Glycoside hydrolase family 57 N-terminal" evidence="4">
    <location>
        <begin position="5"/>
        <end position="410"/>
    </location>
</feature>